<feature type="domain" description="Reverse transcriptase" evidence="2">
    <location>
        <begin position="1"/>
        <end position="268"/>
    </location>
</feature>
<evidence type="ECO:0000313" key="3">
    <source>
        <dbReference type="EMBL" id="AZS32135.1"/>
    </source>
</evidence>
<dbReference type="SUPFAM" id="SSF56672">
    <property type="entry name" value="DNA/RNA polymerases"/>
    <property type="match status" value="1"/>
</dbReference>
<protein>
    <submittedName>
        <fullName evidence="3">RNA-dependent DNA polymerase</fullName>
    </submittedName>
</protein>
<dbReference type="Proteomes" id="UP000270673">
    <property type="component" value="Chromosome"/>
</dbReference>
<dbReference type="Pfam" id="PF00078">
    <property type="entry name" value="RVT_1"/>
    <property type="match status" value="1"/>
</dbReference>
<dbReference type="OrthoDB" id="9780724at2"/>
<dbReference type="PANTHER" id="PTHR34047">
    <property type="entry name" value="NUCLEAR INTRON MATURASE 1, MITOCHONDRIAL-RELATED"/>
    <property type="match status" value="1"/>
</dbReference>
<organism evidence="3 4">
    <name type="scientific">Butyricimonas faecalis</name>
    <dbReference type="NCBI Taxonomy" id="2093856"/>
    <lineage>
        <taxon>Bacteria</taxon>
        <taxon>Pseudomonadati</taxon>
        <taxon>Bacteroidota</taxon>
        <taxon>Bacteroidia</taxon>
        <taxon>Bacteroidales</taxon>
        <taxon>Odoribacteraceae</taxon>
        <taxon>Butyricimonas</taxon>
    </lineage>
</organism>
<proteinExistence type="inferred from homology"/>
<name>A0A3S9W035_9BACT</name>
<accession>A0A3S9W035</accession>
<gene>
    <name evidence="3" type="ORF">D8S85_19745</name>
</gene>
<dbReference type="InterPro" id="IPR051083">
    <property type="entry name" value="GrpII_Intron_Splice-Mob/Def"/>
</dbReference>
<dbReference type="AlphaFoldDB" id="A0A3S9W035"/>
<evidence type="ECO:0000313" key="4">
    <source>
        <dbReference type="Proteomes" id="UP000270673"/>
    </source>
</evidence>
<dbReference type="PANTHER" id="PTHR34047:SF8">
    <property type="entry name" value="PROTEIN YKFC"/>
    <property type="match status" value="1"/>
</dbReference>
<dbReference type="InterPro" id="IPR000477">
    <property type="entry name" value="RT_dom"/>
</dbReference>
<dbReference type="CDD" id="cd01646">
    <property type="entry name" value="RT_Bac_retron_I"/>
    <property type="match status" value="1"/>
</dbReference>
<reference evidence="3 4" key="1">
    <citation type="submission" date="2018-10" db="EMBL/GenBank/DDBJ databases">
        <title>Butyricimonas faecalis sp. nov., isolated from human faeces and emended description of the genus Butyricimonas.</title>
        <authorList>
            <person name="Le Roy T."/>
            <person name="Van der Smissen P."/>
            <person name="Paquot A."/>
            <person name="Delzenne N."/>
            <person name="Muccioli G."/>
            <person name="Collet J.-F."/>
            <person name="Cani P.D."/>
        </authorList>
    </citation>
    <scope>NUCLEOTIDE SEQUENCE [LARGE SCALE GENOMIC DNA]</scope>
    <source>
        <strain evidence="3 4">H184</strain>
    </source>
</reference>
<dbReference type="KEGG" id="buy:D8S85_19745"/>
<dbReference type="InterPro" id="IPR043502">
    <property type="entry name" value="DNA/RNA_pol_sf"/>
</dbReference>
<dbReference type="PROSITE" id="PS50878">
    <property type="entry name" value="RT_POL"/>
    <property type="match status" value="1"/>
</dbReference>
<keyword evidence="4" id="KW-1185">Reference proteome</keyword>
<dbReference type="EMBL" id="CP032819">
    <property type="protein sequence ID" value="AZS32135.1"/>
    <property type="molecule type" value="Genomic_DNA"/>
</dbReference>
<comment type="similarity">
    <text evidence="1">Belongs to the bacterial reverse transcriptase family.</text>
</comment>
<evidence type="ECO:0000259" key="2">
    <source>
        <dbReference type="PROSITE" id="PS50878"/>
    </source>
</evidence>
<sequence>MKRYGNLFERVVEYGNLEQAFHNAARHKTRRSEVIEYGSHLEANLLQLQRELITGTYRTSEYKTFIIYEPKERKIFKLPFRDRVVHWAIMQVIEPIWLSNFTHDTFSCIRGRGIHPLLYKLRRDLKADPEGTRYCLKIDVRKFYPSIDHEIMKQVIRRKLKDARLLALLDGIVDSAENGVPIGNYLSQFFANLYLSELDHIMKEEMGIRYYYRFADDIVLLDGNKEKLHGTLVFINHYLNNERALSIKPNYQVFPVESRGINYVGYVTFHDYCLARKQNKKNLCREVAKLRKRGLSDEEIRIQASSRLGFMQHCNSIYLLKTLNMKTFSEVTNSGSNLTGDKYHIDDILNREIHLKGFEVKESKYKGECLIIQYDIYEQVKDKTGVLLTNEDGTPKMDWVEHISFTGSEALIKQLKDVVLDEPCSAKIIKQPIGDRGKCFYKITDPD</sequence>
<evidence type="ECO:0000256" key="1">
    <source>
        <dbReference type="ARBA" id="ARBA00034120"/>
    </source>
</evidence>